<organism evidence="2 3">
    <name type="scientific">Polarella glacialis</name>
    <name type="common">Dinoflagellate</name>
    <dbReference type="NCBI Taxonomy" id="89957"/>
    <lineage>
        <taxon>Eukaryota</taxon>
        <taxon>Sar</taxon>
        <taxon>Alveolata</taxon>
        <taxon>Dinophyceae</taxon>
        <taxon>Suessiales</taxon>
        <taxon>Suessiaceae</taxon>
        <taxon>Polarella</taxon>
    </lineage>
</organism>
<evidence type="ECO:0000313" key="2">
    <source>
        <dbReference type="EMBL" id="CAE8583616.1"/>
    </source>
</evidence>
<feature type="transmembrane region" description="Helical" evidence="1">
    <location>
        <begin position="20"/>
        <end position="38"/>
    </location>
</feature>
<keyword evidence="1" id="KW-0472">Membrane</keyword>
<keyword evidence="1" id="KW-0812">Transmembrane</keyword>
<evidence type="ECO:0000313" key="3">
    <source>
        <dbReference type="Proteomes" id="UP000654075"/>
    </source>
</evidence>
<name>A0A813DAW7_POLGL</name>
<dbReference type="EMBL" id="CAJNNV010000813">
    <property type="protein sequence ID" value="CAE8583616.1"/>
    <property type="molecule type" value="Genomic_DNA"/>
</dbReference>
<feature type="transmembrane region" description="Helical" evidence="1">
    <location>
        <begin position="68"/>
        <end position="87"/>
    </location>
</feature>
<dbReference type="AlphaFoldDB" id="A0A813DAW7"/>
<reference evidence="2" key="1">
    <citation type="submission" date="2021-02" db="EMBL/GenBank/DDBJ databases">
        <authorList>
            <person name="Dougan E. K."/>
            <person name="Rhodes N."/>
            <person name="Thang M."/>
            <person name="Chan C."/>
        </authorList>
    </citation>
    <scope>NUCLEOTIDE SEQUENCE</scope>
</reference>
<gene>
    <name evidence="2" type="ORF">PGLA1383_LOCUS2575</name>
</gene>
<keyword evidence="1" id="KW-1133">Transmembrane helix</keyword>
<dbReference type="Proteomes" id="UP000654075">
    <property type="component" value="Unassembled WGS sequence"/>
</dbReference>
<comment type="caution">
    <text evidence="2">The sequence shown here is derived from an EMBL/GenBank/DDBJ whole genome shotgun (WGS) entry which is preliminary data.</text>
</comment>
<proteinExistence type="predicted"/>
<accession>A0A813DAW7</accession>
<sequence length="156" mass="17354">MWFAQVESVRFPCAGWRAGFLLAGWLACWLAGLLACLLACRHACWLARLLVLVVCLLVRLIVCLLVCSLVVLMLLWSMVLVLLLALLQPGAGQAWRTVRWCEAKRAIPPGTDNTFSHPQARSYCTLPASDKKCHGQAETLVFLKKLTGWPDPEHIS</sequence>
<protein>
    <submittedName>
        <fullName evidence="2">Uncharacterized protein</fullName>
    </submittedName>
</protein>
<keyword evidence="3" id="KW-1185">Reference proteome</keyword>
<feature type="transmembrane region" description="Helical" evidence="1">
    <location>
        <begin position="45"/>
        <end position="62"/>
    </location>
</feature>
<evidence type="ECO:0000256" key="1">
    <source>
        <dbReference type="SAM" id="Phobius"/>
    </source>
</evidence>